<reference evidence="6 7" key="1">
    <citation type="submission" date="2023-05" db="EMBL/GenBank/DDBJ databases">
        <title>B98-5 Cell Line De Novo Hybrid Assembly: An Optical Mapping Approach.</title>
        <authorList>
            <person name="Kananen K."/>
            <person name="Auerbach J.A."/>
            <person name="Kautto E."/>
            <person name="Blachly J.S."/>
        </authorList>
    </citation>
    <scope>NUCLEOTIDE SEQUENCE [LARGE SCALE GENOMIC DNA]</scope>
    <source>
        <strain evidence="6">B95-8</strain>
        <tissue evidence="6">Cell line</tissue>
    </source>
</reference>
<keyword evidence="4" id="KW-0969">Cilium</keyword>
<gene>
    <name evidence="6" type="ORF">P7K49_019429</name>
</gene>
<keyword evidence="7" id="KW-1185">Reference proteome</keyword>
<dbReference type="PANTHER" id="PTHR15722">
    <property type="entry name" value="IFT140/172-RELATED"/>
    <property type="match status" value="1"/>
</dbReference>
<sequence length="121" mass="13428">VVKLEEAWGDHLVQQKQLDAAINHYIEARGSIKTIEAPPGCPPVEEGNLYIGSTGLEDRVQTLSSCGPTLYASLQEYEIAEELCTKGDRTEDAIDMYTQAGRWEQAHKEEMGGVHDKRTLP</sequence>
<evidence type="ECO:0000256" key="1">
    <source>
        <dbReference type="ARBA" id="ARBA00004138"/>
    </source>
</evidence>
<keyword evidence="2" id="KW-0853">WD repeat</keyword>
<comment type="caution">
    <text evidence="6">The sequence shown here is derived from an EMBL/GenBank/DDBJ whole genome shotgun (WGS) entry which is preliminary data.</text>
</comment>
<feature type="non-terminal residue" evidence="6">
    <location>
        <position position="1"/>
    </location>
</feature>
<evidence type="ECO:0000256" key="2">
    <source>
        <dbReference type="ARBA" id="ARBA00022574"/>
    </source>
</evidence>
<evidence type="ECO:0000256" key="4">
    <source>
        <dbReference type="ARBA" id="ARBA00023069"/>
    </source>
</evidence>
<organism evidence="6 7">
    <name type="scientific">Saguinus oedipus</name>
    <name type="common">Cotton-top tamarin</name>
    <name type="synonym">Oedipomidas oedipus</name>
    <dbReference type="NCBI Taxonomy" id="9490"/>
    <lineage>
        <taxon>Eukaryota</taxon>
        <taxon>Metazoa</taxon>
        <taxon>Chordata</taxon>
        <taxon>Craniata</taxon>
        <taxon>Vertebrata</taxon>
        <taxon>Euteleostomi</taxon>
        <taxon>Mammalia</taxon>
        <taxon>Eutheria</taxon>
        <taxon>Euarchontoglires</taxon>
        <taxon>Primates</taxon>
        <taxon>Haplorrhini</taxon>
        <taxon>Platyrrhini</taxon>
        <taxon>Cebidae</taxon>
        <taxon>Callitrichinae</taxon>
        <taxon>Saguinus</taxon>
    </lineage>
</organism>
<dbReference type="Proteomes" id="UP001266305">
    <property type="component" value="Unassembled WGS sequence"/>
</dbReference>
<dbReference type="EMBL" id="JASSZA010000009">
    <property type="protein sequence ID" value="KAK2101763.1"/>
    <property type="molecule type" value="Genomic_DNA"/>
</dbReference>
<protein>
    <submittedName>
        <fullName evidence="6">Uncharacterized protein</fullName>
    </submittedName>
</protein>
<dbReference type="PANTHER" id="PTHR15722:SF2">
    <property type="entry name" value="INTRAFLAGELLAR TRANSPORT PROTEIN 172 HOMOLOG"/>
    <property type="match status" value="1"/>
</dbReference>
<keyword evidence="5" id="KW-0966">Cell projection</keyword>
<comment type="subcellular location">
    <subcellularLocation>
        <location evidence="1">Cell projection</location>
        <location evidence="1">Cilium</location>
    </subcellularLocation>
</comment>
<keyword evidence="3" id="KW-0677">Repeat</keyword>
<evidence type="ECO:0000313" key="6">
    <source>
        <dbReference type="EMBL" id="KAK2101763.1"/>
    </source>
</evidence>
<name>A0ABQ9UX99_SAGOE</name>
<proteinExistence type="predicted"/>
<evidence type="ECO:0000256" key="5">
    <source>
        <dbReference type="ARBA" id="ARBA00023273"/>
    </source>
</evidence>
<evidence type="ECO:0000313" key="7">
    <source>
        <dbReference type="Proteomes" id="UP001266305"/>
    </source>
</evidence>
<accession>A0ABQ9UX99</accession>
<evidence type="ECO:0000256" key="3">
    <source>
        <dbReference type="ARBA" id="ARBA00022737"/>
    </source>
</evidence>